<sequence>MRKSYGPEFRVAPLDLAKCPACRGRAVIKGVFHELACEQCNASGWVTADTGEALPLEVLVTQLSVRLQASEARVHFLEREGNQASFRRVHLVEPYRAESEMYEQNNRRGAGGTNYTGD</sequence>
<dbReference type="Proteomes" id="UP000244178">
    <property type="component" value="Unassembled WGS sequence"/>
</dbReference>
<dbReference type="AlphaFoldDB" id="A0A2T6GH56"/>
<accession>A0A2T6GH56</accession>
<dbReference type="EMBL" id="PYJM01000005">
    <property type="protein sequence ID" value="PUA43468.1"/>
    <property type="molecule type" value="Genomic_DNA"/>
</dbReference>
<evidence type="ECO:0000313" key="1">
    <source>
        <dbReference type="EMBL" id="PUA43468.1"/>
    </source>
</evidence>
<organism evidence="1 2">
    <name type="scientific">Pseudomonas protegens</name>
    <dbReference type="NCBI Taxonomy" id="380021"/>
    <lineage>
        <taxon>Bacteria</taxon>
        <taxon>Pseudomonadati</taxon>
        <taxon>Pseudomonadota</taxon>
        <taxon>Gammaproteobacteria</taxon>
        <taxon>Pseudomonadales</taxon>
        <taxon>Pseudomonadaceae</taxon>
        <taxon>Pseudomonas</taxon>
    </lineage>
</organism>
<comment type="caution">
    <text evidence="1">The sequence shown here is derived from an EMBL/GenBank/DDBJ whole genome shotgun (WGS) entry which is preliminary data.</text>
</comment>
<reference evidence="1 2" key="1">
    <citation type="submission" date="2018-03" db="EMBL/GenBank/DDBJ databases">
        <title>Draft genome sequence of the plant growth promoting rhizobacterium Pseudomonas protegens strain BNJ-SS-45 isolated from wheat (Triticum aestivum) rhizosphere.</title>
        <authorList>
            <person name="Bajpai A."/>
            <person name="Shende K."/>
            <person name="Meena N."/>
            <person name="Upadhyayula S.R."/>
            <person name="Suravajhala P."/>
            <person name="Medicherla K.M."/>
            <person name="Johri B.N."/>
        </authorList>
    </citation>
    <scope>NUCLEOTIDE SEQUENCE [LARGE SCALE GENOMIC DNA]</scope>
    <source>
        <strain evidence="1 2">BNJ-SS-45</strain>
    </source>
</reference>
<evidence type="ECO:0000313" key="2">
    <source>
        <dbReference type="Proteomes" id="UP000244178"/>
    </source>
</evidence>
<dbReference type="RefSeq" id="WP_108545673.1">
    <property type="nucleotide sequence ID" value="NZ_PYJM01000005.1"/>
</dbReference>
<evidence type="ECO:0008006" key="3">
    <source>
        <dbReference type="Google" id="ProtNLM"/>
    </source>
</evidence>
<proteinExistence type="predicted"/>
<gene>
    <name evidence="1" type="ORF">C5U62_22845</name>
</gene>
<name>A0A2T6GH56_9PSED</name>
<protein>
    <recommendedName>
        <fullName evidence="3">Prophage PssSM-03</fullName>
    </recommendedName>
</protein>